<dbReference type="RefSeq" id="WP_208675181.1">
    <property type="nucleotide sequence ID" value="NZ_CP030139.2"/>
</dbReference>
<name>A0AAN1QM89_SYNEL</name>
<sequence length="76" mass="8945">MPKDTHELRFELHHQLVALYRDFFDRLADAELRDGDAARLAQRVLLSRQEALKHLVDPEELPAYAQLYPDDLEEET</sequence>
<evidence type="ECO:0000313" key="1">
    <source>
        <dbReference type="EMBL" id="AZB71678.1"/>
    </source>
</evidence>
<evidence type="ECO:0000313" key="2">
    <source>
        <dbReference type="Proteomes" id="UP000267249"/>
    </source>
</evidence>
<organism evidence="1 2">
    <name type="scientific">Synechococcus elongatus PCC 11801</name>
    <dbReference type="NCBI Taxonomy" id="2219813"/>
    <lineage>
        <taxon>Bacteria</taxon>
        <taxon>Bacillati</taxon>
        <taxon>Cyanobacteriota</taxon>
        <taxon>Cyanophyceae</taxon>
        <taxon>Synechococcales</taxon>
        <taxon>Synechococcaceae</taxon>
        <taxon>Synechococcus</taxon>
    </lineage>
</organism>
<dbReference type="AlphaFoldDB" id="A0AAN1QM89"/>
<proteinExistence type="predicted"/>
<dbReference type="Proteomes" id="UP000267249">
    <property type="component" value="Chromosome"/>
</dbReference>
<accession>A0AAN1QM89</accession>
<protein>
    <submittedName>
        <fullName evidence="1">Uncharacterized protein</fullName>
    </submittedName>
</protein>
<reference evidence="1 2" key="1">
    <citation type="journal article" date="2018" name="Sci. Rep.">
        <title>Genome Features and Biochemical Characteristics of a Robust, Fast Growing and Naturally Transformable Cyanobacterium Synechococcus elongatus PCC 11801 Isolated from India.</title>
        <authorList>
            <person name="Jaiswal D."/>
            <person name="Sengupta A."/>
            <person name="Sohoni S."/>
            <person name="Sengupta S."/>
            <person name="Phadnavis A.G."/>
            <person name="Pakrasi H.B."/>
            <person name="Wangikar P.P."/>
        </authorList>
    </citation>
    <scope>NUCLEOTIDE SEQUENCE [LARGE SCALE GENOMIC DNA]</scope>
    <source>
        <strain evidence="1 2">PCC 11801</strain>
    </source>
</reference>
<gene>
    <name evidence="1" type="ORF">DOP62_02135</name>
</gene>
<dbReference type="EMBL" id="CP030139">
    <property type="protein sequence ID" value="AZB71678.1"/>
    <property type="molecule type" value="Genomic_DNA"/>
</dbReference>